<dbReference type="SUPFAM" id="SSF53254">
    <property type="entry name" value="Phosphoglycerate mutase-like"/>
    <property type="match status" value="1"/>
</dbReference>
<dbReference type="EC" id="3.1.3.-" evidence="2"/>
<dbReference type="SMART" id="SM00855">
    <property type="entry name" value="PGAM"/>
    <property type="match status" value="1"/>
</dbReference>
<dbReference type="Proteomes" id="UP000061135">
    <property type="component" value="Chromosome"/>
</dbReference>
<name>A0A0E3ZLZ6_9BURK</name>
<dbReference type="Pfam" id="PF00300">
    <property type="entry name" value="His_Phos_1"/>
    <property type="match status" value="1"/>
</dbReference>
<evidence type="ECO:0000313" key="2">
    <source>
        <dbReference type="EMBL" id="AKD25215.1"/>
    </source>
</evidence>
<dbReference type="InterPro" id="IPR029033">
    <property type="entry name" value="His_PPase_superfam"/>
</dbReference>
<dbReference type="CDD" id="cd07067">
    <property type="entry name" value="HP_PGM_like"/>
    <property type="match status" value="1"/>
</dbReference>
<dbReference type="Gene3D" id="3.40.50.1240">
    <property type="entry name" value="Phosphoglycerate mutase-like"/>
    <property type="match status" value="1"/>
</dbReference>
<dbReference type="GO" id="GO:0101006">
    <property type="term" value="F:protein histidine phosphatase activity"/>
    <property type="evidence" value="ECO:0007669"/>
    <property type="project" value="InterPro"/>
</dbReference>
<dbReference type="AlphaFoldDB" id="A0A0E3ZLZ6"/>
<sequence length="160" mass="18175">MHTRSLYLLRHAKAESATLQSLDEDRTLTTRGIDDAKKLATKLIKKEIRFDLILTSPAIRAITTAQIISNQLKHKQRFLEVDKKLYQADCTTLLTIASKLHKKIKSVMLVGHNPALEDFVTLIAGESVSMQTCALIELSFEFKDWRDLDKAPLVKMKLLN</sequence>
<dbReference type="PANTHER" id="PTHR47623:SF1">
    <property type="entry name" value="OS09G0287300 PROTEIN"/>
    <property type="match status" value="1"/>
</dbReference>
<accession>A0A0E3ZLZ6</accession>
<evidence type="ECO:0000313" key="3">
    <source>
        <dbReference type="Proteomes" id="UP000061135"/>
    </source>
</evidence>
<dbReference type="NCBIfam" id="TIGR00249">
    <property type="entry name" value="sixA"/>
    <property type="match status" value="1"/>
</dbReference>
<dbReference type="KEGG" id="pdq:CL55_00008820"/>
<dbReference type="EMBL" id="CP007501">
    <property type="protein sequence ID" value="AKD25215.1"/>
    <property type="molecule type" value="Genomic_DNA"/>
</dbReference>
<keyword evidence="2" id="KW-0378">Hydrolase</keyword>
<feature type="binding site" evidence="1">
    <location>
        <position position="60"/>
    </location>
    <ligand>
        <name>substrate</name>
    </ligand>
</feature>
<protein>
    <submittedName>
        <fullName evidence="2">Phosphohistidine phosphatase SixA</fullName>
        <ecNumber evidence="2">3.1.3.-</ecNumber>
    </submittedName>
</protein>
<keyword evidence="3" id="KW-1185">Reference proteome</keyword>
<dbReference type="InterPro" id="IPR004449">
    <property type="entry name" value="SixA"/>
</dbReference>
<gene>
    <name evidence="2" type="ORF">CL55_00008820</name>
</gene>
<dbReference type="InterPro" id="IPR013078">
    <property type="entry name" value="His_Pase_superF_clade-1"/>
</dbReference>
<reference evidence="2 3" key="1">
    <citation type="submission" date="2014-03" db="EMBL/GenBank/DDBJ databases">
        <title>Genome of Polynucleobacter strain MWH-MoK4.</title>
        <authorList>
            <person name="Hahn M.W."/>
        </authorList>
    </citation>
    <scope>NUCLEOTIDE SEQUENCE [LARGE SCALE GENOMIC DNA]</scope>
    <source>
        <strain evidence="2 3">MWH-MoK4</strain>
    </source>
</reference>
<organism evidence="2 3">
    <name type="scientific">Polynucleobacter duraquae</name>
    <dbReference type="NCBI Taxonomy" id="1835254"/>
    <lineage>
        <taxon>Bacteria</taxon>
        <taxon>Pseudomonadati</taxon>
        <taxon>Pseudomonadota</taxon>
        <taxon>Betaproteobacteria</taxon>
        <taxon>Burkholderiales</taxon>
        <taxon>Burkholderiaceae</taxon>
        <taxon>Polynucleobacter</taxon>
    </lineage>
</organism>
<dbReference type="GO" id="GO:0005737">
    <property type="term" value="C:cytoplasm"/>
    <property type="evidence" value="ECO:0007669"/>
    <property type="project" value="InterPro"/>
</dbReference>
<proteinExistence type="predicted"/>
<dbReference type="PATRIC" id="fig|576611.7.peg.896"/>
<dbReference type="PANTHER" id="PTHR47623">
    <property type="entry name" value="OS09G0287300 PROTEIN"/>
    <property type="match status" value="1"/>
</dbReference>
<evidence type="ECO:0000256" key="1">
    <source>
        <dbReference type="PIRSR" id="PIRSR613078-2"/>
    </source>
</evidence>
<dbReference type="STRING" id="1835254.CL55_00008820"/>
<dbReference type="HOGENOM" id="CLU_084603_2_2_4"/>